<dbReference type="Pfam" id="PF07883">
    <property type="entry name" value="Cupin_2"/>
    <property type="match status" value="1"/>
</dbReference>
<protein>
    <recommendedName>
        <fullName evidence="1">Cupin type-2 domain-containing protein</fullName>
    </recommendedName>
</protein>
<dbReference type="InterPro" id="IPR053146">
    <property type="entry name" value="QDO-like"/>
</dbReference>
<name>A0A402BGH3_9CHLR</name>
<evidence type="ECO:0000259" key="1">
    <source>
        <dbReference type="Pfam" id="PF07883"/>
    </source>
</evidence>
<dbReference type="AlphaFoldDB" id="A0A402BGH3"/>
<feature type="domain" description="Cupin type-2" evidence="1">
    <location>
        <begin position="50"/>
        <end position="113"/>
    </location>
</feature>
<dbReference type="PANTHER" id="PTHR36440:SF1">
    <property type="entry name" value="PUTATIVE (AFU_ORTHOLOGUE AFUA_8G07350)-RELATED"/>
    <property type="match status" value="1"/>
</dbReference>
<organism evidence="2 3">
    <name type="scientific">Dictyobacter alpinus</name>
    <dbReference type="NCBI Taxonomy" id="2014873"/>
    <lineage>
        <taxon>Bacteria</taxon>
        <taxon>Bacillati</taxon>
        <taxon>Chloroflexota</taxon>
        <taxon>Ktedonobacteria</taxon>
        <taxon>Ktedonobacterales</taxon>
        <taxon>Dictyobacteraceae</taxon>
        <taxon>Dictyobacter</taxon>
    </lineage>
</organism>
<dbReference type="InterPro" id="IPR011051">
    <property type="entry name" value="RmlC_Cupin_sf"/>
</dbReference>
<gene>
    <name evidence="2" type="ORF">KDA_60120</name>
</gene>
<dbReference type="PANTHER" id="PTHR36440">
    <property type="entry name" value="PUTATIVE (AFU_ORTHOLOGUE AFUA_8G07350)-RELATED"/>
    <property type="match status" value="1"/>
</dbReference>
<dbReference type="InterPro" id="IPR013096">
    <property type="entry name" value="Cupin_2"/>
</dbReference>
<keyword evidence="3" id="KW-1185">Reference proteome</keyword>
<reference evidence="3" key="1">
    <citation type="submission" date="2018-12" db="EMBL/GenBank/DDBJ databases">
        <title>Tengunoibacter tsumagoiensis gen. nov., sp. nov., Dictyobacter kobayashii sp. nov., D. alpinus sp. nov., and D. joshuensis sp. nov. and description of Dictyobacteraceae fam. nov. within the order Ktedonobacterales isolated from Tengu-no-mugimeshi.</title>
        <authorList>
            <person name="Wang C.M."/>
            <person name="Zheng Y."/>
            <person name="Sakai Y."/>
            <person name="Toyoda A."/>
            <person name="Minakuchi Y."/>
            <person name="Abe K."/>
            <person name="Yokota A."/>
            <person name="Yabe S."/>
        </authorList>
    </citation>
    <scope>NUCLEOTIDE SEQUENCE [LARGE SCALE GENOMIC DNA]</scope>
    <source>
        <strain evidence="3">Uno16</strain>
    </source>
</reference>
<dbReference type="InterPro" id="IPR014710">
    <property type="entry name" value="RmlC-like_jellyroll"/>
</dbReference>
<comment type="caution">
    <text evidence="2">The sequence shown here is derived from an EMBL/GenBank/DDBJ whole genome shotgun (WGS) entry which is preliminary data.</text>
</comment>
<dbReference type="SUPFAM" id="SSF51182">
    <property type="entry name" value="RmlC-like cupins"/>
    <property type="match status" value="1"/>
</dbReference>
<proteinExistence type="predicted"/>
<accession>A0A402BGH3</accession>
<dbReference type="EMBL" id="BIFT01000002">
    <property type="protein sequence ID" value="GCE30528.1"/>
    <property type="molecule type" value="Genomic_DNA"/>
</dbReference>
<dbReference type="OrthoDB" id="9090296at2"/>
<dbReference type="RefSeq" id="WP_126630605.1">
    <property type="nucleotide sequence ID" value="NZ_BIFT01000002.1"/>
</dbReference>
<dbReference type="Gene3D" id="2.60.120.10">
    <property type="entry name" value="Jelly Rolls"/>
    <property type="match status" value="1"/>
</dbReference>
<evidence type="ECO:0000313" key="3">
    <source>
        <dbReference type="Proteomes" id="UP000287171"/>
    </source>
</evidence>
<sequence>MTNDVRQPAMIPYARNIHTTSGQGKPGMASYTYLATTEDTMGQLTMGEALIQKGWEPPPHTHTREDEAFYILAGSITFYVDSQIISASAGSFVWLPRYLQHCFVLNTETARVLIHIMPAGLERYFALMDQLFQQEHVQPGYLTPQAAQKWQELSQQFGITLNFKEKGQQ</sequence>
<evidence type="ECO:0000313" key="2">
    <source>
        <dbReference type="EMBL" id="GCE30528.1"/>
    </source>
</evidence>
<dbReference type="Proteomes" id="UP000287171">
    <property type="component" value="Unassembled WGS sequence"/>
</dbReference>